<reference evidence="1 2" key="1">
    <citation type="journal article" date="2019" name="Anaerobe">
        <title>Detection of Robinsoniella peoriensis in multiple bone samples of a trauma patient.</title>
        <authorList>
            <person name="Schrottner P."/>
            <person name="Hartwich K."/>
            <person name="Bunk B."/>
            <person name="Schober I."/>
            <person name="Helbig S."/>
            <person name="Rudolph W.W."/>
            <person name="Gunzer F."/>
        </authorList>
    </citation>
    <scope>NUCLEOTIDE SEQUENCE [LARGE SCALE GENOMIC DNA]</scope>
    <source>
        <strain evidence="1 2">DSM 106044</strain>
    </source>
</reference>
<gene>
    <name evidence="1" type="ORF">DSM106044_03043</name>
</gene>
<protein>
    <submittedName>
        <fullName evidence="1">Uncharacterized protein</fullName>
    </submittedName>
</protein>
<evidence type="ECO:0000313" key="1">
    <source>
        <dbReference type="EMBL" id="TLD00135.1"/>
    </source>
</evidence>
<keyword evidence="2" id="KW-1185">Reference proteome</keyword>
<proteinExistence type="predicted"/>
<dbReference type="RefSeq" id="WP_052377727.1">
    <property type="nucleotide sequence ID" value="NZ_QGQD01000059.1"/>
</dbReference>
<dbReference type="STRING" id="180332.GCA_000797495_01459"/>
<evidence type="ECO:0000313" key="2">
    <source>
        <dbReference type="Proteomes" id="UP000306509"/>
    </source>
</evidence>
<comment type="caution">
    <text evidence="1">The sequence shown here is derived from an EMBL/GenBank/DDBJ whole genome shotgun (WGS) entry which is preliminary data.</text>
</comment>
<dbReference type="AlphaFoldDB" id="A0A4U8Q5L3"/>
<dbReference type="EMBL" id="QGQD01000059">
    <property type="protein sequence ID" value="TLD00135.1"/>
    <property type="molecule type" value="Genomic_DNA"/>
</dbReference>
<name>A0A4U8Q5L3_9FIRM</name>
<organism evidence="1 2">
    <name type="scientific">Robinsoniella peoriensis</name>
    <dbReference type="NCBI Taxonomy" id="180332"/>
    <lineage>
        <taxon>Bacteria</taxon>
        <taxon>Bacillati</taxon>
        <taxon>Bacillota</taxon>
        <taxon>Clostridia</taxon>
        <taxon>Lachnospirales</taxon>
        <taxon>Lachnospiraceae</taxon>
        <taxon>Robinsoniella</taxon>
    </lineage>
</organism>
<sequence length="108" mass="12430">MNFGYDEISQTSIRITKSPGQSEGSAVVQRERGIVSVQRMKKVFCDECIEKILNTVQNKLLEEFVIFDADNKLFYPLSEGTVKIGRYALEIVYGSYGNYEIRIKYTEE</sequence>
<accession>A0A4U8Q5L3</accession>
<dbReference type="Proteomes" id="UP000306509">
    <property type="component" value="Unassembled WGS sequence"/>
</dbReference>